<name>A0A1U7N2B5_9CYAN</name>
<evidence type="ECO:0000313" key="1">
    <source>
        <dbReference type="EMBL" id="OLT60090.1"/>
    </source>
</evidence>
<evidence type="ECO:0000313" key="2">
    <source>
        <dbReference type="Proteomes" id="UP000186657"/>
    </source>
</evidence>
<keyword evidence="2" id="KW-1185">Reference proteome</keyword>
<comment type="caution">
    <text evidence="1">The sequence shown here is derived from an EMBL/GenBank/DDBJ whole genome shotgun (WGS) entry which is preliminary data.</text>
</comment>
<organism evidence="1 2">
    <name type="scientific">Moorena bouillonii PNG</name>
    <dbReference type="NCBI Taxonomy" id="568701"/>
    <lineage>
        <taxon>Bacteria</taxon>
        <taxon>Bacillati</taxon>
        <taxon>Cyanobacteriota</taxon>
        <taxon>Cyanophyceae</taxon>
        <taxon>Coleofasciculales</taxon>
        <taxon>Coleofasciculaceae</taxon>
        <taxon>Moorena</taxon>
    </lineage>
</organism>
<dbReference type="AlphaFoldDB" id="A0A1U7N2B5"/>
<dbReference type="EMBL" id="MKZS01000001">
    <property type="protein sequence ID" value="OLT60090.1"/>
    <property type="molecule type" value="Genomic_DNA"/>
</dbReference>
<sequence>MMTQKKIYSQVYSYLSAGSFFVDIRHIVTLAWMVAALLGSQKVNQGEWGSYVQSRAIQEDSNQKRWRRFLGNHRVKIKEIYVPLVLKAISQWKQGRLYKAIG</sequence>
<gene>
    <name evidence="1" type="ORF">BJP37_14715</name>
</gene>
<dbReference type="Proteomes" id="UP000186657">
    <property type="component" value="Unassembled WGS sequence"/>
</dbReference>
<protein>
    <submittedName>
        <fullName evidence="1">Uncharacterized protein</fullName>
    </submittedName>
</protein>
<accession>A0A1U7N2B5</accession>
<reference evidence="1 2" key="1">
    <citation type="submission" date="2016-10" db="EMBL/GenBank/DDBJ databases">
        <title>Comparative genomics uncovers the prolific and rare metabolic potential of the cyanobacterial genus Moorea.</title>
        <authorList>
            <person name="Leao T."/>
            <person name="Castelao G."/>
            <person name="Korobeynikov A."/>
            <person name="Monroe E.A."/>
            <person name="Podell S."/>
            <person name="Glukhov E."/>
            <person name="Allen E."/>
            <person name="Gerwick W.H."/>
            <person name="Gerwick L."/>
        </authorList>
    </citation>
    <scope>NUCLEOTIDE SEQUENCE [LARGE SCALE GENOMIC DNA]</scope>
    <source>
        <strain evidence="1 2">PNG5-198</strain>
    </source>
</reference>
<proteinExistence type="predicted"/>